<dbReference type="InterPro" id="IPR036249">
    <property type="entry name" value="Thioredoxin-like_sf"/>
</dbReference>
<evidence type="ECO:0000256" key="5">
    <source>
        <dbReference type="SAM" id="Phobius"/>
    </source>
</evidence>
<dbReference type="Pfam" id="PF02683">
    <property type="entry name" value="DsbD_TM"/>
    <property type="match status" value="1"/>
</dbReference>
<keyword evidence="3 5" id="KW-1133">Transmembrane helix</keyword>
<dbReference type="AlphaFoldDB" id="A0AAE0W008"/>
<dbReference type="GO" id="GO:0017004">
    <property type="term" value="P:cytochrome complex assembly"/>
    <property type="evidence" value="ECO:0007669"/>
    <property type="project" value="InterPro"/>
</dbReference>
<dbReference type="PANTHER" id="PTHR32234:SF0">
    <property type="entry name" value="THIOL:DISULFIDE INTERCHANGE PROTEIN DSBD"/>
    <property type="match status" value="1"/>
</dbReference>
<gene>
    <name evidence="7" type="ORF">CHS0354_027384</name>
</gene>
<feature type="transmembrane region" description="Helical" evidence="5">
    <location>
        <begin position="204"/>
        <end position="223"/>
    </location>
</feature>
<sequence length="371" mass="40336">MVPVTVSFFSHKAGKRRGKTLQYAVLFAGGIIGSYMLLGLIISFLFGAEAVTQLAANPYVNLLLGAVFVLFAFSLIGWVNIAVPAGLLSRFDRFAAGRGEVLGTVLMGAVFTLTAFTCSVQFMGVLIVAAYREYAGGALPRLKTVLGILEIGIAVKFISNADLVWGAGLISRDTNLIIWVLLLAVAAGYLLLSDPHRRTFRISGARISAVFLLAPSVFVSFGLNDRSVGAIADSLLPPPVGGVLRKGSDYVPEAEFKELVWHPSYGKALEAAKASGRPVFIDFTGYTCINCRWMEQNIFARKEVFKVLQERYVIAKLYTDGGEYEAENRRLQTEKFDTVALPFYALTDADGNILKTAAGVMDEAAFLEFIR</sequence>
<evidence type="ECO:0000313" key="7">
    <source>
        <dbReference type="EMBL" id="KAK3596114.1"/>
    </source>
</evidence>
<dbReference type="SUPFAM" id="SSF52833">
    <property type="entry name" value="Thioredoxin-like"/>
    <property type="match status" value="1"/>
</dbReference>
<evidence type="ECO:0000256" key="4">
    <source>
        <dbReference type="ARBA" id="ARBA00023136"/>
    </source>
</evidence>
<reference evidence="7" key="3">
    <citation type="submission" date="2023-05" db="EMBL/GenBank/DDBJ databases">
        <authorList>
            <person name="Smith C.H."/>
        </authorList>
    </citation>
    <scope>NUCLEOTIDE SEQUENCE</scope>
    <source>
        <strain evidence="7">CHS0354</strain>
        <tissue evidence="7">Mantle</tissue>
    </source>
</reference>
<evidence type="ECO:0000313" key="8">
    <source>
        <dbReference type="Proteomes" id="UP001195483"/>
    </source>
</evidence>
<feature type="transmembrane region" description="Helical" evidence="5">
    <location>
        <begin position="21"/>
        <end position="47"/>
    </location>
</feature>
<feature type="transmembrane region" description="Helical" evidence="5">
    <location>
        <begin position="176"/>
        <end position="192"/>
    </location>
</feature>
<dbReference type="PANTHER" id="PTHR32234">
    <property type="entry name" value="THIOL:DISULFIDE INTERCHANGE PROTEIN DSBD"/>
    <property type="match status" value="1"/>
</dbReference>
<keyword evidence="2 5" id="KW-0812">Transmembrane</keyword>
<organism evidence="7 8">
    <name type="scientific">Potamilus streckersoni</name>
    <dbReference type="NCBI Taxonomy" id="2493646"/>
    <lineage>
        <taxon>Eukaryota</taxon>
        <taxon>Metazoa</taxon>
        <taxon>Spiralia</taxon>
        <taxon>Lophotrochozoa</taxon>
        <taxon>Mollusca</taxon>
        <taxon>Bivalvia</taxon>
        <taxon>Autobranchia</taxon>
        <taxon>Heteroconchia</taxon>
        <taxon>Palaeoheterodonta</taxon>
        <taxon>Unionida</taxon>
        <taxon>Unionoidea</taxon>
        <taxon>Unionidae</taxon>
        <taxon>Ambleminae</taxon>
        <taxon>Lampsilini</taxon>
        <taxon>Potamilus</taxon>
    </lineage>
</organism>
<keyword evidence="4 5" id="KW-0472">Membrane</keyword>
<name>A0AAE0W008_9BIVA</name>
<feature type="transmembrane region" description="Helical" evidence="5">
    <location>
        <begin position="59"/>
        <end position="83"/>
    </location>
</feature>
<accession>A0AAE0W008</accession>
<evidence type="ECO:0000259" key="6">
    <source>
        <dbReference type="Pfam" id="PF02683"/>
    </source>
</evidence>
<dbReference type="Proteomes" id="UP001195483">
    <property type="component" value="Unassembled WGS sequence"/>
</dbReference>
<feature type="domain" description="Cytochrome C biogenesis protein transmembrane" evidence="6">
    <location>
        <begin position="1"/>
        <end position="138"/>
    </location>
</feature>
<dbReference type="GO" id="GO:0016020">
    <property type="term" value="C:membrane"/>
    <property type="evidence" value="ECO:0007669"/>
    <property type="project" value="UniProtKB-SubCell"/>
</dbReference>
<evidence type="ECO:0000256" key="3">
    <source>
        <dbReference type="ARBA" id="ARBA00022989"/>
    </source>
</evidence>
<proteinExistence type="predicted"/>
<dbReference type="EMBL" id="JAEAOA010001653">
    <property type="protein sequence ID" value="KAK3596114.1"/>
    <property type="molecule type" value="Genomic_DNA"/>
</dbReference>
<dbReference type="Pfam" id="PF13899">
    <property type="entry name" value="Thioredoxin_7"/>
    <property type="match status" value="1"/>
</dbReference>
<comment type="caution">
    <text evidence="7">The sequence shown here is derived from an EMBL/GenBank/DDBJ whole genome shotgun (WGS) entry which is preliminary data.</text>
</comment>
<dbReference type="InterPro" id="IPR003834">
    <property type="entry name" value="Cyt_c_assmbl_TM_dom"/>
</dbReference>
<dbReference type="GO" id="GO:0015035">
    <property type="term" value="F:protein-disulfide reductase activity"/>
    <property type="evidence" value="ECO:0007669"/>
    <property type="project" value="TreeGrafter"/>
</dbReference>
<reference evidence="7" key="2">
    <citation type="journal article" date="2021" name="Genome Biol. Evol.">
        <title>Developing a high-quality reference genome for a parasitic bivalve with doubly uniparental inheritance (Bivalvia: Unionida).</title>
        <authorList>
            <person name="Smith C.H."/>
        </authorList>
    </citation>
    <scope>NUCLEOTIDE SEQUENCE</scope>
    <source>
        <strain evidence="7">CHS0354</strain>
        <tissue evidence="7">Mantle</tissue>
    </source>
</reference>
<evidence type="ECO:0000256" key="1">
    <source>
        <dbReference type="ARBA" id="ARBA00004141"/>
    </source>
</evidence>
<reference evidence="7" key="1">
    <citation type="journal article" date="2021" name="Genome Biol. Evol.">
        <title>A High-Quality Reference Genome for a Parasitic Bivalve with Doubly Uniparental Inheritance (Bivalvia: Unionida).</title>
        <authorList>
            <person name="Smith C.H."/>
        </authorList>
    </citation>
    <scope>NUCLEOTIDE SEQUENCE</scope>
    <source>
        <strain evidence="7">CHS0354</strain>
    </source>
</reference>
<evidence type="ECO:0000256" key="2">
    <source>
        <dbReference type="ARBA" id="ARBA00022692"/>
    </source>
</evidence>
<dbReference type="Gene3D" id="3.40.30.10">
    <property type="entry name" value="Glutaredoxin"/>
    <property type="match status" value="1"/>
</dbReference>
<dbReference type="GO" id="GO:0045454">
    <property type="term" value="P:cell redox homeostasis"/>
    <property type="evidence" value="ECO:0007669"/>
    <property type="project" value="TreeGrafter"/>
</dbReference>
<comment type="subcellular location">
    <subcellularLocation>
        <location evidence="1">Membrane</location>
        <topology evidence="1">Multi-pass membrane protein</topology>
    </subcellularLocation>
</comment>
<keyword evidence="8" id="KW-1185">Reference proteome</keyword>
<protein>
    <recommendedName>
        <fullName evidence="6">Cytochrome C biogenesis protein transmembrane domain-containing protein</fullName>
    </recommendedName>
</protein>
<feature type="transmembrane region" description="Helical" evidence="5">
    <location>
        <begin position="104"/>
        <end position="131"/>
    </location>
</feature>